<dbReference type="Proteomes" id="UP000035720">
    <property type="component" value="Unassembled WGS sequence"/>
</dbReference>
<protein>
    <submittedName>
        <fullName evidence="3">Uncharacterized protein</fullName>
    </submittedName>
</protein>
<feature type="compositionally biased region" description="Polar residues" evidence="1">
    <location>
        <begin position="67"/>
        <end position="79"/>
    </location>
</feature>
<keyword evidence="2" id="KW-1133">Transmembrane helix</keyword>
<feature type="transmembrane region" description="Helical" evidence="2">
    <location>
        <begin position="28"/>
        <end position="45"/>
    </location>
</feature>
<accession>A0A077M971</accession>
<keyword evidence="2" id="KW-0812">Transmembrane</keyword>
<gene>
    <name evidence="3" type="ORF">BN13_1660004</name>
</gene>
<keyword evidence="4" id="KW-1185">Reference proteome</keyword>
<comment type="caution">
    <text evidence="3">The sequence shown here is derived from an EMBL/GenBank/DDBJ whole genome shotgun (WGS) entry which is preliminary data.</text>
</comment>
<organism evidence="3 4">
    <name type="scientific">Nostocoides jenkinsii Ben 74</name>
    <dbReference type="NCBI Taxonomy" id="1193518"/>
    <lineage>
        <taxon>Bacteria</taxon>
        <taxon>Bacillati</taxon>
        <taxon>Actinomycetota</taxon>
        <taxon>Actinomycetes</taxon>
        <taxon>Micrococcales</taxon>
        <taxon>Intrasporangiaceae</taxon>
        <taxon>Nostocoides</taxon>
    </lineage>
</organism>
<sequence length="79" mass="8686">MIENVLSAGFAGLVLPSAVDNQEHSSGFLGFIVMFALAIAVYFLVRNLTGRLRRMNYAHEHEMTADRANQPTANSTTDD</sequence>
<evidence type="ECO:0000313" key="4">
    <source>
        <dbReference type="Proteomes" id="UP000035720"/>
    </source>
</evidence>
<evidence type="ECO:0000256" key="2">
    <source>
        <dbReference type="SAM" id="Phobius"/>
    </source>
</evidence>
<dbReference type="STRING" id="1193518.BN13_1660004"/>
<feature type="region of interest" description="Disordered" evidence="1">
    <location>
        <begin position="60"/>
        <end position="79"/>
    </location>
</feature>
<name>A0A077M971_9MICO</name>
<keyword evidence="2" id="KW-0472">Membrane</keyword>
<dbReference type="AlphaFoldDB" id="A0A077M971"/>
<evidence type="ECO:0000256" key="1">
    <source>
        <dbReference type="SAM" id="MobiDB-lite"/>
    </source>
</evidence>
<evidence type="ECO:0000313" key="3">
    <source>
        <dbReference type="EMBL" id="CCI52375.1"/>
    </source>
</evidence>
<dbReference type="EMBL" id="CAJC01000075">
    <property type="protein sequence ID" value="CCI52375.1"/>
    <property type="molecule type" value="Genomic_DNA"/>
</dbReference>
<proteinExistence type="predicted"/>
<reference evidence="3 4" key="1">
    <citation type="journal article" date="2013" name="ISME J.">
        <title>A metabolic model for members of the genus Tetrasphaera involved in enhanced biological phosphorus removal.</title>
        <authorList>
            <person name="Kristiansen R."/>
            <person name="Nguyen H.T.T."/>
            <person name="Saunders A.M."/>
            <person name="Nielsen J.L."/>
            <person name="Wimmer R."/>
            <person name="Le V.Q."/>
            <person name="McIlroy S.J."/>
            <person name="Petrovski S."/>
            <person name="Seviour R.J."/>
            <person name="Calteau A."/>
            <person name="Nielsen K.L."/>
            <person name="Nielsen P.H."/>
        </authorList>
    </citation>
    <scope>NUCLEOTIDE SEQUENCE [LARGE SCALE GENOMIC DNA]</scope>
    <source>
        <strain evidence="3 4">Ben 74</strain>
    </source>
</reference>